<dbReference type="InterPro" id="IPR036249">
    <property type="entry name" value="Thioredoxin-like_sf"/>
</dbReference>
<gene>
    <name evidence="3" type="ORF">FCU45_11095</name>
</gene>
<dbReference type="SUPFAM" id="SSF52833">
    <property type="entry name" value="Thioredoxin-like"/>
    <property type="match status" value="1"/>
</dbReference>
<dbReference type="Pfam" id="PF03190">
    <property type="entry name" value="Thioredox_DsbH"/>
    <property type="match status" value="1"/>
</dbReference>
<name>A0A4U2Z299_9BACT</name>
<comment type="caution">
    <text evidence="3">The sequence shown here is derived from an EMBL/GenBank/DDBJ whole genome shotgun (WGS) entry which is preliminary data.</text>
</comment>
<protein>
    <submittedName>
        <fullName evidence="3">Thioredoxin family protein</fullName>
    </submittedName>
</protein>
<feature type="domain" description="Spermatogenesis-associated protein 20-like TRX" evidence="2">
    <location>
        <begin position="20"/>
        <end position="137"/>
    </location>
</feature>
<keyword evidence="1" id="KW-0732">Signal</keyword>
<proteinExistence type="predicted"/>
<dbReference type="PANTHER" id="PTHR15337">
    <property type="entry name" value="ANTERIOR GRADIENT PROTEIN-RELATED"/>
    <property type="match status" value="1"/>
</dbReference>
<keyword evidence="4" id="KW-1185">Reference proteome</keyword>
<evidence type="ECO:0000259" key="2">
    <source>
        <dbReference type="Pfam" id="PF03190"/>
    </source>
</evidence>
<dbReference type="RefSeq" id="WP_137015290.1">
    <property type="nucleotide sequence ID" value="NZ_SZPX01000009.1"/>
</dbReference>
<organism evidence="3 4">
    <name type="scientific">Sulfurimonas crateris</name>
    <dbReference type="NCBI Taxonomy" id="2574727"/>
    <lineage>
        <taxon>Bacteria</taxon>
        <taxon>Pseudomonadati</taxon>
        <taxon>Campylobacterota</taxon>
        <taxon>Epsilonproteobacteria</taxon>
        <taxon>Campylobacterales</taxon>
        <taxon>Sulfurimonadaceae</taxon>
        <taxon>Sulfurimonas</taxon>
    </lineage>
</organism>
<dbReference type="EMBL" id="SZPX01000009">
    <property type="protein sequence ID" value="TKI68246.1"/>
    <property type="molecule type" value="Genomic_DNA"/>
</dbReference>
<dbReference type="Proteomes" id="UP000309561">
    <property type="component" value="Unassembled WGS sequence"/>
</dbReference>
<dbReference type="AlphaFoldDB" id="A0A4U2Z299"/>
<evidence type="ECO:0000313" key="3">
    <source>
        <dbReference type="EMBL" id="TKI68246.1"/>
    </source>
</evidence>
<dbReference type="Gene3D" id="3.40.30.10">
    <property type="entry name" value="Glutaredoxin"/>
    <property type="match status" value="1"/>
</dbReference>
<dbReference type="OrthoDB" id="5334561at2"/>
<evidence type="ECO:0000313" key="4">
    <source>
        <dbReference type="Proteomes" id="UP000309561"/>
    </source>
</evidence>
<reference evidence="3 4" key="1">
    <citation type="submission" date="2019-04" db="EMBL/GenBank/DDBJ databases">
        <title>Sulfurimonas crateris sp. nov. a facultative anaerobic sulfur-oxidizing chemolithautotrophic bacterium isolated from a terrestrial mud vulcano.</title>
        <authorList>
            <person name="Ratnikova N.M."/>
            <person name="Slobodkin A.I."/>
            <person name="Merkel A.Y."/>
            <person name="Novikov A."/>
            <person name="Bonch-Osmolovskaya E.A."/>
            <person name="Slobodkina G.B."/>
        </authorList>
    </citation>
    <scope>NUCLEOTIDE SEQUENCE [LARGE SCALE GENOMIC DNA]</scope>
    <source>
        <strain evidence="3 4">SN118</strain>
    </source>
</reference>
<dbReference type="PANTHER" id="PTHR15337:SF11">
    <property type="entry name" value="THIOREDOXIN DOMAIN-CONTAINING PROTEIN"/>
    <property type="match status" value="1"/>
</dbReference>
<evidence type="ECO:0000256" key="1">
    <source>
        <dbReference type="ARBA" id="ARBA00022729"/>
    </source>
</evidence>
<sequence>MRRLFIFLVLTAAMNLFAVEINWAKDYHEGIENAQKSEKPILFVSSSHACKYCVILDETTFRDARVVERLNRGFISVVSYSDERDYLPQELWRPGTPAIWFLMPSGQPMYEPLMGAMNAENFLKALSIVEEEFNKEKNKK</sequence>
<dbReference type="InterPro" id="IPR051099">
    <property type="entry name" value="AGR/TXD"/>
</dbReference>
<dbReference type="InterPro" id="IPR004879">
    <property type="entry name" value="Ssp411-like_TRX"/>
</dbReference>
<accession>A0A4U2Z299</accession>